<evidence type="ECO:0000259" key="1">
    <source>
        <dbReference type="Pfam" id="PF04101"/>
    </source>
</evidence>
<keyword evidence="3" id="KW-1185">Reference proteome</keyword>
<proteinExistence type="predicted"/>
<dbReference type="EMBL" id="VOSC01000025">
    <property type="protein sequence ID" value="TXE09642.1"/>
    <property type="molecule type" value="Genomic_DNA"/>
</dbReference>
<protein>
    <submittedName>
        <fullName evidence="2">Glycosyltransferase</fullName>
    </submittedName>
</protein>
<dbReference type="AlphaFoldDB" id="A0A5C7AV53"/>
<dbReference type="Gene3D" id="3.40.50.2000">
    <property type="entry name" value="Glycogen Phosphorylase B"/>
    <property type="match status" value="1"/>
</dbReference>
<gene>
    <name evidence="2" type="ORF">FUA26_09135</name>
</gene>
<name>A0A5C7AV53_9FLAO</name>
<sequence length="393" mass="44478">MLTFVFLIFCNCNAFLVLHYSKYVKSQHLVLQNTPKYTFVKHNKKRILVAPLNWGLGHATRCIPIIKALLNQGFTPIIASDGVALKLLQKEFPMLSSIELPGYNVTYAKNGKNFKMKLLKDSPKVLKAVKNEKKAVKDIIETHQISGIISDNRLGVYSKKVPSVFITHQLNVLSGSTTWLSTKMHQKIIKKFSACWVPDIEGDMNLSGKLGHTNTFDIPLTYIGPLSRFEKKATVKNNKLLALISGPEPQRGLLVDKLLKELKDYPEKAILVKGLMEDEQTIQIMGNVTVYNFMTSALLEKTINESDIVISRSGYTTVMDLAKLNKKAFFIPTPGQFEQEYLAKRLTEMNLVPSCIQDNFTIDKIETVKNFEGLKAFDFDIDYKKLFSLFQGE</sequence>
<evidence type="ECO:0000313" key="2">
    <source>
        <dbReference type="EMBL" id="TXE09642.1"/>
    </source>
</evidence>
<dbReference type="InterPro" id="IPR007235">
    <property type="entry name" value="Glyco_trans_28_C"/>
</dbReference>
<dbReference type="Proteomes" id="UP000321790">
    <property type="component" value="Unassembled WGS sequence"/>
</dbReference>
<dbReference type="OrthoDB" id="9803241at2"/>
<organism evidence="2 3">
    <name type="scientific">Seonamhaeicola algicola</name>
    <dbReference type="NCBI Taxonomy" id="1719036"/>
    <lineage>
        <taxon>Bacteria</taxon>
        <taxon>Pseudomonadati</taxon>
        <taxon>Bacteroidota</taxon>
        <taxon>Flavobacteriia</taxon>
        <taxon>Flavobacteriales</taxon>
        <taxon>Flavobacteriaceae</taxon>
    </lineage>
</organism>
<keyword evidence="2" id="KW-0808">Transferase</keyword>
<feature type="domain" description="Glycosyl transferase family 28 C-terminal" evidence="1">
    <location>
        <begin position="279"/>
        <end position="364"/>
    </location>
</feature>
<dbReference type="GO" id="GO:0016758">
    <property type="term" value="F:hexosyltransferase activity"/>
    <property type="evidence" value="ECO:0007669"/>
    <property type="project" value="InterPro"/>
</dbReference>
<comment type="caution">
    <text evidence="2">The sequence shown here is derived from an EMBL/GenBank/DDBJ whole genome shotgun (WGS) entry which is preliminary data.</text>
</comment>
<evidence type="ECO:0000313" key="3">
    <source>
        <dbReference type="Proteomes" id="UP000321790"/>
    </source>
</evidence>
<dbReference type="SUPFAM" id="SSF53756">
    <property type="entry name" value="UDP-Glycosyltransferase/glycogen phosphorylase"/>
    <property type="match status" value="1"/>
</dbReference>
<dbReference type="Pfam" id="PF04101">
    <property type="entry name" value="Glyco_tran_28_C"/>
    <property type="match status" value="1"/>
</dbReference>
<reference evidence="3" key="1">
    <citation type="submission" date="2019-08" db="EMBL/GenBank/DDBJ databases">
        <title>Seonamhaeicola sediminis sp. nov., isolated from marine sediment.</title>
        <authorList>
            <person name="Cao W.R."/>
        </authorList>
    </citation>
    <scope>NUCLEOTIDE SEQUENCE [LARGE SCALE GENOMIC DNA]</scope>
    <source>
        <strain evidence="3">Gy8</strain>
    </source>
</reference>
<accession>A0A5C7AV53</accession>